<dbReference type="EnsemblMetazoa" id="XM_011671985">
    <property type="protein sequence ID" value="XP_011670287"/>
    <property type="gene ID" value="LOC579971"/>
</dbReference>
<feature type="transmembrane region" description="Helical" evidence="14">
    <location>
        <begin position="344"/>
        <end position="369"/>
    </location>
</feature>
<keyword evidence="11" id="KW-0407">Ion channel</keyword>
<reference evidence="18" key="1">
    <citation type="submission" date="2015-02" db="EMBL/GenBank/DDBJ databases">
        <title>Genome sequencing for Strongylocentrotus purpuratus.</title>
        <authorList>
            <person name="Murali S."/>
            <person name="Liu Y."/>
            <person name="Vee V."/>
            <person name="English A."/>
            <person name="Wang M."/>
            <person name="Skinner E."/>
            <person name="Han Y."/>
            <person name="Muzny D.M."/>
            <person name="Worley K.C."/>
            <person name="Gibbs R.A."/>
        </authorList>
    </citation>
    <scope>NUCLEOTIDE SEQUENCE</scope>
</reference>
<dbReference type="FunCoup" id="A0A7M7HM08">
    <property type="interactions" value="363"/>
</dbReference>
<dbReference type="Gene3D" id="6.10.140.1910">
    <property type="match status" value="2"/>
</dbReference>
<comment type="subcellular location">
    <subcellularLocation>
        <location evidence="1">Cell membrane</location>
        <topology evidence="1">Multi-pass membrane protein</topology>
    </subcellularLocation>
</comment>
<dbReference type="RefSeq" id="XP_011670288.1">
    <property type="nucleotide sequence ID" value="XM_011671986.2"/>
</dbReference>
<feature type="compositionally biased region" description="Low complexity" evidence="13">
    <location>
        <begin position="797"/>
        <end position="818"/>
    </location>
</feature>
<keyword evidence="5 14" id="KW-0812">Transmembrane</keyword>
<feature type="region of interest" description="Disordered" evidence="13">
    <location>
        <begin position="639"/>
        <end position="713"/>
    </location>
</feature>
<feature type="domain" description="Ion transport" evidence="15">
    <location>
        <begin position="145"/>
        <end position="375"/>
    </location>
</feature>
<dbReference type="Pfam" id="PF00520">
    <property type="entry name" value="Ion_trans"/>
    <property type="match status" value="1"/>
</dbReference>
<dbReference type="Gene3D" id="1.10.287.70">
    <property type="match status" value="1"/>
</dbReference>
<evidence type="ECO:0000256" key="9">
    <source>
        <dbReference type="ARBA" id="ARBA00023065"/>
    </source>
</evidence>
<dbReference type="PRINTS" id="PR01459">
    <property type="entry name" value="KCNQCHANNEL"/>
</dbReference>
<evidence type="ECO:0000256" key="7">
    <source>
        <dbReference type="ARBA" id="ARBA00022958"/>
    </source>
</evidence>
<dbReference type="OrthoDB" id="8879391at2759"/>
<evidence type="ECO:0000256" key="6">
    <source>
        <dbReference type="ARBA" id="ARBA00022882"/>
    </source>
</evidence>
<evidence type="ECO:0000256" key="14">
    <source>
        <dbReference type="SAM" id="Phobius"/>
    </source>
</evidence>
<evidence type="ECO:0000256" key="5">
    <source>
        <dbReference type="ARBA" id="ARBA00022692"/>
    </source>
</evidence>
<dbReference type="InterPro" id="IPR027359">
    <property type="entry name" value="Volt_channel_dom_sf"/>
</dbReference>
<evidence type="ECO:0000256" key="11">
    <source>
        <dbReference type="ARBA" id="ARBA00023303"/>
    </source>
</evidence>
<dbReference type="PRINTS" id="PR00169">
    <property type="entry name" value="KCHANNEL"/>
</dbReference>
<dbReference type="Pfam" id="PF03520">
    <property type="entry name" value="KCNQ_channel"/>
    <property type="match status" value="1"/>
</dbReference>
<dbReference type="FunFam" id="1.10.287.70:FF:000016">
    <property type="entry name" value="Putative potassium voltage-gated channel subfamily KQT member 2"/>
    <property type="match status" value="1"/>
</dbReference>
<organism evidence="17 18">
    <name type="scientific">Strongylocentrotus purpuratus</name>
    <name type="common">Purple sea urchin</name>
    <dbReference type="NCBI Taxonomy" id="7668"/>
    <lineage>
        <taxon>Eukaryota</taxon>
        <taxon>Metazoa</taxon>
        <taxon>Echinodermata</taxon>
        <taxon>Eleutherozoa</taxon>
        <taxon>Echinozoa</taxon>
        <taxon>Echinoidea</taxon>
        <taxon>Euechinoidea</taxon>
        <taxon>Echinacea</taxon>
        <taxon>Camarodonta</taxon>
        <taxon>Echinidea</taxon>
        <taxon>Strongylocentrotidae</taxon>
        <taxon>Strongylocentrotus</taxon>
    </lineage>
</organism>
<dbReference type="AlphaFoldDB" id="A0A7M7HM08"/>
<evidence type="ECO:0000256" key="10">
    <source>
        <dbReference type="ARBA" id="ARBA00023136"/>
    </source>
</evidence>
<feature type="compositionally biased region" description="Polar residues" evidence="13">
    <location>
        <begin position="726"/>
        <end position="737"/>
    </location>
</feature>
<keyword evidence="9" id="KW-0406">Ion transport</keyword>
<accession>A0A7M7HM08</accession>
<feature type="transmembrane region" description="Helical" evidence="14">
    <location>
        <begin position="218"/>
        <end position="238"/>
    </location>
</feature>
<dbReference type="InterPro" id="IPR005821">
    <property type="entry name" value="Ion_trans_dom"/>
</dbReference>
<dbReference type="GeneID" id="579971"/>
<evidence type="ECO:0000259" key="15">
    <source>
        <dbReference type="Pfam" id="PF00520"/>
    </source>
</evidence>
<evidence type="ECO:0000256" key="2">
    <source>
        <dbReference type="ARBA" id="ARBA00022448"/>
    </source>
</evidence>
<keyword evidence="2" id="KW-0813">Transport</keyword>
<evidence type="ECO:0000256" key="13">
    <source>
        <dbReference type="SAM" id="MobiDB-lite"/>
    </source>
</evidence>
<dbReference type="EnsemblMetazoa" id="XM_011671986">
    <property type="protein sequence ID" value="XP_011670288"/>
    <property type="gene ID" value="LOC579971"/>
</dbReference>
<feature type="compositionally biased region" description="Acidic residues" evidence="13">
    <location>
        <begin position="61"/>
        <end position="73"/>
    </location>
</feature>
<dbReference type="GO" id="GO:0008076">
    <property type="term" value="C:voltage-gated potassium channel complex"/>
    <property type="evidence" value="ECO:0000318"/>
    <property type="project" value="GO_Central"/>
</dbReference>
<dbReference type="Gene3D" id="1.20.120.350">
    <property type="entry name" value="Voltage-gated potassium channels. Chain C"/>
    <property type="match status" value="1"/>
</dbReference>
<evidence type="ECO:0000256" key="4">
    <source>
        <dbReference type="ARBA" id="ARBA00022538"/>
    </source>
</evidence>
<feature type="region of interest" description="Disordered" evidence="13">
    <location>
        <begin position="1"/>
        <end position="76"/>
    </location>
</feature>
<reference evidence="17" key="2">
    <citation type="submission" date="2021-01" db="UniProtKB">
        <authorList>
            <consortium name="EnsemblMetazoa"/>
        </authorList>
    </citation>
    <scope>IDENTIFICATION</scope>
</reference>
<dbReference type="GO" id="GO:0005249">
    <property type="term" value="F:voltage-gated potassium channel activity"/>
    <property type="evidence" value="ECO:0000318"/>
    <property type="project" value="GO_Central"/>
</dbReference>
<feature type="transmembrane region" description="Helical" evidence="14">
    <location>
        <begin position="175"/>
        <end position="197"/>
    </location>
</feature>
<keyword evidence="6" id="KW-0851">Voltage-gated channel</keyword>
<evidence type="ECO:0000256" key="1">
    <source>
        <dbReference type="ARBA" id="ARBA00004651"/>
    </source>
</evidence>
<feature type="compositionally biased region" description="Acidic residues" evidence="13">
    <location>
        <begin position="1"/>
        <end position="11"/>
    </location>
</feature>
<feature type="compositionally biased region" description="Low complexity" evidence="13">
    <location>
        <begin position="22"/>
        <end position="39"/>
    </location>
</feature>
<feature type="domain" description="Potassium channel voltage dependent KCNQ C-terminal" evidence="16">
    <location>
        <begin position="515"/>
        <end position="634"/>
    </location>
</feature>
<dbReference type="InParanoid" id="A0A7M7HM08"/>
<dbReference type="Proteomes" id="UP000007110">
    <property type="component" value="Unassembled WGS sequence"/>
</dbReference>
<dbReference type="PANTHER" id="PTHR47735:SF9">
    <property type="entry name" value="POTASSIUM VOLTAGE-GATED CHANNEL SUBFAMILY KQT MEMBER 4-LIKE ISOFORM X1"/>
    <property type="match status" value="1"/>
</dbReference>
<keyword evidence="18" id="KW-1185">Reference proteome</keyword>
<evidence type="ECO:0000256" key="12">
    <source>
        <dbReference type="ARBA" id="ARBA00034430"/>
    </source>
</evidence>
<keyword evidence="7" id="KW-0630">Potassium</keyword>
<keyword evidence="10 14" id="KW-0472">Membrane</keyword>
<name>A0A7M7HM08_STRPU</name>
<dbReference type="PANTHER" id="PTHR47735">
    <property type="entry name" value="POTASSIUM VOLTAGE-GATED CHANNEL SUBFAMILY KQT MEMBER 4"/>
    <property type="match status" value="1"/>
</dbReference>
<evidence type="ECO:0000256" key="8">
    <source>
        <dbReference type="ARBA" id="ARBA00022989"/>
    </source>
</evidence>
<feature type="compositionally biased region" description="Basic and acidic residues" evidence="13">
    <location>
        <begin position="639"/>
        <end position="655"/>
    </location>
</feature>
<evidence type="ECO:0000313" key="17">
    <source>
        <dbReference type="EnsemblMetazoa" id="XP_011670288"/>
    </source>
</evidence>
<dbReference type="InterPro" id="IPR013821">
    <property type="entry name" value="K_chnl_volt-dep_KCNQ_C"/>
</dbReference>
<comment type="catalytic activity">
    <reaction evidence="12">
        <text>K(+)(in) = K(+)(out)</text>
        <dbReference type="Rhea" id="RHEA:29463"/>
        <dbReference type="ChEBI" id="CHEBI:29103"/>
    </reaction>
</comment>
<evidence type="ECO:0000256" key="3">
    <source>
        <dbReference type="ARBA" id="ARBA00022475"/>
    </source>
</evidence>
<keyword evidence="4" id="KW-0633">Potassium transport</keyword>
<proteinExistence type="predicted"/>
<keyword evidence="8 14" id="KW-1133">Transmembrane helix</keyword>
<feature type="compositionally biased region" description="Basic and acidic residues" evidence="13">
    <location>
        <begin position="450"/>
        <end position="460"/>
    </location>
</feature>
<feature type="compositionally biased region" description="Basic and acidic residues" evidence="13">
    <location>
        <begin position="743"/>
        <end position="752"/>
    </location>
</feature>
<protein>
    <submittedName>
        <fullName evidence="17">Uncharacterized protein</fullName>
    </submittedName>
</protein>
<dbReference type="RefSeq" id="XP_011670287.1">
    <property type="nucleotide sequence ID" value="XM_011671985.2"/>
</dbReference>
<evidence type="ECO:0000259" key="16">
    <source>
        <dbReference type="Pfam" id="PF03520"/>
    </source>
</evidence>
<feature type="compositionally biased region" description="Low complexity" evidence="13">
    <location>
        <begin position="687"/>
        <end position="704"/>
    </location>
</feature>
<keyword evidence="3" id="KW-1003">Cell membrane</keyword>
<dbReference type="SUPFAM" id="SSF81324">
    <property type="entry name" value="Voltage-gated potassium channels"/>
    <property type="match status" value="1"/>
</dbReference>
<feature type="region of interest" description="Disordered" evidence="13">
    <location>
        <begin position="439"/>
        <end position="470"/>
    </location>
</feature>
<sequence>MSADSGVDETEMQPLHPGGSSDTQADYDAPTDTTTTTAKKPAKSALSSRPQRAKVGFLGVADEDEDEFDDDEHSEMRKKVKQEFNKMNGRSSSTHARLAQQRMSLLGKPLNYRVSKRDARFRKVQTRIYNFLERPAGWMAVLYHVLVFLLLFTCLGVSIVATVDNPTLAMLCNHIVFILEIIAVLILSTECTLRIWSAGCRSRYQGHYGRLRFIRRPLCILDIVVVIASVLIIVIGSSNGTFLDPAFRGLRFIQILRMVRVDRRGNTWKLLGSVVWAHRQELLTTWYIGFLALISVSFLVYTLEHGSPDDDYKTLPDAMWYGLVTLTTVGYGDKTPNSWSGKLAAAIFAIIGISFFALPAGILGSGFALQVQQQQRQKHFARRRHPAAQLIQCLWRCYAADPNSSSTATWKPHIKPVHSPTTGSFRSNNFISRLSMKRNNNTANSPMMHRTSERLKKSDRDCEDGDHEEKKTMLSVRLSNGSHGGLFGEQDSMRSFRSFRHSHHHHHGKDDEEPPVRVTKLTEAHKNAIRAVRKIKYFVARRKFKEAFRPYDVKDVIEQYSSGHADMLARIKNLQARLDQILGKSGMERRKGRGAGDLELFDPNISLLSRVVKVERRVTLIDRKLDMLIEMYREERHAKTAAEGGKEEEGEHSQESDPAPRGFMRRRGWGSYHQRQREPLPQRVESSDTSSATSPADPTATTATIQKLPISSSQPSLLEEKLVTGLKTSHSQSDVNQSGGDDSSIHSHDRMSDSTLRAEGSPNSSERDMESDVCNPATSDQDIPAANNPPRSPDTVSYASSRLSSTGSSSALDSETRI</sequence>
<dbReference type="FunFam" id="1.20.120.350:FF:000017">
    <property type="entry name" value="potassium voltage-gated channel subfamily KQT member 1"/>
    <property type="match status" value="1"/>
</dbReference>
<evidence type="ECO:0000313" key="18">
    <source>
        <dbReference type="Proteomes" id="UP000007110"/>
    </source>
</evidence>
<dbReference type="InterPro" id="IPR003937">
    <property type="entry name" value="K_chnl_volt-dep_KCNQ"/>
</dbReference>
<feature type="transmembrane region" description="Helical" evidence="14">
    <location>
        <begin position="284"/>
        <end position="303"/>
    </location>
</feature>
<dbReference type="GO" id="GO:0071805">
    <property type="term" value="P:potassium ion transmembrane transport"/>
    <property type="evidence" value="ECO:0000318"/>
    <property type="project" value="GO_Central"/>
</dbReference>
<feature type="transmembrane region" description="Helical" evidence="14">
    <location>
        <begin position="141"/>
        <end position="163"/>
    </location>
</feature>
<dbReference type="KEGG" id="spu:579971"/>
<feature type="region of interest" description="Disordered" evidence="13">
    <location>
        <begin position="725"/>
        <end position="818"/>
    </location>
</feature>
<dbReference type="OMA" id="YSTDVTH"/>